<organism evidence="9 10">
    <name type="scientific">Durio zibethinus</name>
    <name type="common">Durian</name>
    <dbReference type="NCBI Taxonomy" id="66656"/>
    <lineage>
        <taxon>Eukaryota</taxon>
        <taxon>Viridiplantae</taxon>
        <taxon>Streptophyta</taxon>
        <taxon>Embryophyta</taxon>
        <taxon>Tracheophyta</taxon>
        <taxon>Spermatophyta</taxon>
        <taxon>Magnoliopsida</taxon>
        <taxon>eudicotyledons</taxon>
        <taxon>Gunneridae</taxon>
        <taxon>Pentapetalae</taxon>
        <taxon>rosids</taxon>
        <taxon>malvids</taxon>
        <taxon>Malvales</taxon>
        <taxon>Malvaceae</taxon>
        <taxon>Helicteroideae</taxon>
        <taxon>Durio</taxon>
    </lineage>
</organism>
<feature type="compositionally biased region" description="Polar residues" evidence="8">
    <location>
        <begin position="181"/>
        <end position="194"/>
    </location>
</feature>
<dbReference type="PROSITE" id="PS50005">
    <property type="entry name" value="TPR"/>
    <property type="match status" value="1"/>
</dbReference>
<dbReference type="InterPro" id="IPR019734">
    <property type="entry name" value="TPR_rpt"/>
</dbReference>
<feature type="compositionally biased region" description="Acidic residues" evidence="8">
    <location>
        <begin position="202"/>
        <end position="223"/>
    </location>
</feature>
<dbReference type="InterPro" id="IPR051730">
    <property type="entry name" value="NASP-like"/>
</dbReference>
<feature type="compositionally biased region" description="Polar residues" evidence="8">
    <location>
        <begin position="349"/>
        <end position="360"/>
    </location>
</feature>
<keyword evidence="3" id="KW-0677">Repeat</keyword>
<dbReference type="GeneID" id="111292626"/>
<dbReference type="GO" id="GO:0006335">
    <property type="term" value="P:DNA replication-dependent chromatin assembly"/>
    <property type="evidence" value="ECO:0007669"/>
    <property type="project" value="TreeGrafter"/>
</dbReference>
<evidence type="ECO:0000256" key="3">
    <source>
        <dbReference type="ARBA" id="ARBA00022737"/>
    </source>
</evidence>
<evidence type="ECO:0000256" key="5">
    <source>
        <dbReference type="ARBA" id="ARBA00023242"/>
    </source>
</evidence>
<dbReference type="GO" id="GO:0005654">
    <property type="term" value="C:nucleoplasm"/>
    <property type="evidence" value="ECO:0007669"/>
    <property type="project" value="TreeGrafter"/>
</dbReference>
<dbReference type="AlphaFoldDB" id="A0A6P5YL62"/>
<feature type="compositionally biased region" description="Basic and acidic residues" evidence="8">
    <location>
        <begin position="159"/>
        <end position="174"/>
    </location>
</feature>
<comment type="similarity">
    <text evidence="2">Belongs to the NASP family.</text>
</comment>
<dbReference type="OrthoDB" id="5587616at2759"/>
<sequence length="493" mass="52867">MAEEEVSAAASEASVTTTEQTPGPKKEETLETHGSIEATIESVVRGGTESTCNNNNNAESCVVASDVDREKRLEFADELTEKGSKAFKENDFSEAADCFSRALEIRKQNPIRRGIKATTQQRVLHHGELAMECLNAYYLYGRALLYKAQEEADPLVSIPEKEGETQKDSNKEGSIKAAVTRESSVASVSSNTEWDGSGKEEESSDNSDTDDVAEADEEDADESDLDLAWKMLDVARAIAEKQQLGDTMEKVDILSALAEVALEREDIESSLSDYQKALSILQQLVEQDDRQIAELNFRICMCLEIGSKPKEAIPYCQKAISVCKSRMERLTNEVKISSGSAASELGDGVQQSTNGSQTAKSIKDKEAEIKTLAGLAEDLEKKLEDLQLLVSNPKSLIAEILGMASARARGGESSASPAILSSSQMATANNDGDFDSPTASTAHTNGAAPVTHLGVVGRGVKRVLMSTDAVESSSIKKPVINPPSDKGDGSSAS</sequence>
<dbReference type="RefSeq" id="XP_022740821.1">
    <property type="nucleotide sequence ID" value="XM_022885086.1"/>
</dbReference>
<dbReference type="Proteomes" id="UP000515121">
    <property type="component" value="Unplaced"/>
</dbReference>
<feature type="coiled-coil region" evidence="7">
    <location>
        <begin position="362"/>
        <end position="389"/>
    </location>
</feature>
<dbReference type="PANTHER" id="PTHR15081:SF1">
    <property type="entry name" value="NUCLEAR AUTOANTIGENIC SPERM PROTEIN"/>
    <property type="match status" value="1"/>
</dbReference>
<feature type="region of interest" description="Disordered" evidence="8">
    <location>
        <begin position="157"/>
        <end position="223"/>
    </location>
</feature>
<feature type="region of interest" description="Disordered" evidence="8">
    <location>
        <begin position="341"/>
        <end position="362"/>
    </location>
</feature>
<keyword evidence="7" id="KW-0175">Coiled coil</keyword>
<keyword evidence="4 6" id="KW-0802">TPR repeat</keyword>
<evidence type="ECO:0000256" key="4">
    <source>
        <dbReference type="ARBA" id="ARBA00022803"/>
    </source>
</evidence>
<proteinExistence type="inferred from homology"/>
<feature type="region of interest" description="Disordered" evidence="8">
    <location>
        <begin position="468"/>
        <end position="493"/>
    </location>
</feature>
<dbReference type="GO" id="GO:0034080">
    <property type="term" value="P:CENP-A containing chromatin assembly"/>
    <property type="evidence" value="ECO:0007669"/>
    <property type="project" value="TreeGrafter"/>
</dbReference>
<dbReference type="InterPro" id="IPR011990">
    <property type="entry name" value="TPR-like_helical_dom_sf"/>
</dbReference>
<evidence type="ECO:0000256" key="1">
    <source>
        <dbReference type="ARBA" id="ARBA00004123"/>
    </source>
</evidence>
<protein>
    <submittedName>
        <fullName evidence="10">Protein HGV2-like isoform X1</fullName>
    </submittedName>
</protein>
<keyword evidence="5" id="KW-0539">Nucleus</keyword>
<keyword evidence="9" id="KW-1185">Reference proteome</keyword>
<reference evidence="10" key="1">
    <citation type="submission" date="2025-08" db="UniProtKB">
        <authorList>
            <consortium name="RefSeq"/>
        </authorList>
    </citation>
    <scope>IDENTIFICATION</scope>
    <source>
        <tissue evidence="10">Fruit stalk</tissue>
    </source>
</reference>
<dbReference type="KEGG" id="dzi:111292626"/>
<evidence type="ECO:0000256" key="8">
    <source>
        <dbReference type="SAM" id="MobiDB-lite"/>
    </source>
</evidence>
<name>A0A6P5YL62_DURZI</name>
<evidence type="ECO:0000256" key="6">
    <source>
        <dbReference type="PROSITE-ProRule" id="PRU00339"/>
    </source>
</evidence>
<evidence type="ECO:0000313" key="9">
    <source>
        <dbReference type="Proteomes" id="UP000515121"/>
    </source>
</evidence>
<feature type="region of interest" description="Disordered" evidence="8">
    <location>
        <begin position="1"/>
        <end position="38"/>
    </location>
</feature>
<feature type="compositionally biased region" description="Low complexity" evidence="8">
    <location>
        <begin position="7"/>
        <end position="19"/>
    </location>
</feature>
<feature type="repeat" description="TPR" evidence="6">
    <location>
        <begin position="76"/>
        <end position="109"/>
    </location>
</feature>
<evidence type="ECO:0000256" key="7">
    <source>
        <dbReference type="SAM" id="Coils"/>
    </source>
</evidence>
<comment type="subcellular location">
    <subcellularLocation>
        <location evidence="1">Nucleus</location>
    </subcellularLocation>
</comment>
<dbReference type="SMART" id="SM00028">
    <property type="entry name" value="TPR"/>
    <property type="match status" value="3"/>
</dbReference>
<dbReference type="PANTHER" id="PTHR15081">
    <property type="entry name" value="NUCLEAR AUTOANTIGENIC SPERM PROTEIN NASP -RELATED"/>
    <property type="match status" value="1"/>
</dbReference>
<dbReference type="SUPFAM" id="SSF48452">
    <property type="entry name" value="TPR-like"/>
    <property type="match status" value="1"/>
</dbReference>
<evidence type="ECO:0000313" key="10">
    <source>
        <dbReference type="RefSeq" id="XP_022740821.1"/>
    </source>
</evidence>
<dbReference type="GO" id="GO:0042393">
    <property type="term" value="F:histone binding"/>
    <property type="evidence" value="ECO:0007669"/>
    <property type="project" value="TreeGrafter"/>
</dbReference>
<gene>
    <name evidence="10" type="primary">LOC111292626</name>
</gene>
<accession>A0A6P5YL62</accession>
<dbReference type="Gene3D" id="1.25.40.10">
    <property type="entry name" value="Tetratricopeptide repeat domain"/>
    <property type="match status" value="2"/>
</dbReference>
<evidence type="ECO:0000256" key="2">
    <source>
        <dbReference type="ARBA" id="ARBA00008402"/>
    </source>
</evidence>